<dbReference type="PANTHER" id="PTHR21098">
    <property type="entry name" value="RIBOFLAVIN SYNTHASE ALPHA CHAIN"/>
    <property type="match status" value="1"/>
</dbReference>
<dbReference type="Pfam" id="PF00677">
    <property type="entry name" value="Lum_binding"/>
    <property type="match status" value="2"/>
</dbReference>
<keyword evidence="7 12" id="KW-0808">Transferase</keyword>
<evidence type="ECO:0000256" key="10">
    <source>
        <dbReference type="PROSITE-ProRule" id="PRU00524"/>
    </source>
</evidence>
<reference evidence="12 13" key="1">
    <citation type="submission" date="2020-06" db="EMBL/GenBank/DDBJ databases">
        <authorList>
            <person name="Kang J."/>
        </authorList>
    </citation>
    <scope>NUCLEOTIDE SEQUENCE [LARGE SCALE GENOMIC DNA]</scope>
    <source>
        <strain evidence="12 13">DCY120</strain>
    </source>
</reference>
<protein>
    <recommendedName>
        <fullName evidence="5 9">Riboflavin synthase</fullName>
        <ecNumber evidence="4 9">2.5.1.9</ecNumber>
    </recommendedName>
</protein>
<feature type="repeat" description="Lumazine-binding" evidence="10">
    <location>
        <begin position="1"/>
        <end position="97"/>
    </location>
</feature>
<comment type="pathway">
    <text evidence="3">Cofactor biosynthesis; riboflavin biosynthesis; riboflavin from 2-hydroxy-3-oxobutyl phosphate and 5-amino-6-(D-ribitylamino)uracil: step 2/2.</text>
</comment>
<dbReference type="SUPFAM" id="SSF63380">
    <property type="entry name" value="Riboflavin synthase domain-like"/>
    <property type="match status" value="2"/>
</dbReference>
<dbReference type="RefSeq" id="WP_176942273.1">
    <property type="nucleotide sequence ID" value="NZ_JABZEC010000002.1"/>
</dbReference>
<dbReference type="InterPro" id="IPR026017">
    <property type="entry name" value="Lumazine-bd_dom"/>
</dbReference>
<evidence type="ECO:0000256" key="3">
    <source>
        <dbReference type="ARBA" id="ARBA00004887"/>
    </source>
</evidence>
<comment type="caution">
    <text evidence="12">The sequence shown here is derived from an EMBL/GenBank/DDBJ whole genome shotgun (WGS) entry which is preliminary data.</text>
</comment>
<comment type="catalytic activity">
    <reaction evidence="1">
        <text>2 6,7-dimethyl-8-(1-D-ribityl)lumazine + H(+) = 5-amino-6-(D-ribitylamino)uracil + riboflavin</text>
        <dbReference type="Rhea" id="RHEA:20772"/>
        <dbReference type="ChEBI" id="CHEBI:15378"/>
        <dbReference type="ChEBI" id="CHEBI:15934"/>
        <dbReference type="ChEBI" id="CHEBI:57986"/>
        <dbReference type="ChEBI" id="CHEBI:58201"/>
        <dbReference type="EC" id="2.5.1.9"/>
    </reaction>
</comment>
<feature type="domain" description="Lumazine-binding" evidence="11">
    <location>
        <begin position="98"/>
        <end position="194"/>
    </location>
</feature>
<dbReference type="PIRSF" id="PIRSF000498">
    <property type="entry name" value="Riboflavin_syn_A"/>
    <property type="match status" value="1"/>
</dbReference>
<dbReference type="EMBL" id="JABZEC010000002">
    <property type="protein sequence ID" value="NVY96111.1"/>
    <property type="molecule type" value="Genomic_DNA"/>
</dbReference>
<dbReference type="AlphaFoldDB" id="A0A850R264"/>
<feature type="repeat" description="Lumazine-binding" evidence="10">
    <location>
        <begin position="98"/>
        <end position="194"/>
    </location>
</feature>
<sequence>MFTGIIQAKGKVVTLQRAEETARLEIATSLTADNQSRVGESIAVNGVCLTITNLLAGGFWTEMMPETMRRTNFASLKVGQEVDLELALAANGRLDGHFVLGHVDTTVQLVERQVEQNAVTLRFQFPAPQKPYIVEKGSLALDGVSLTVTTVVKNTFGVSLIPHTLQETVLGILKIGDWVNLETDILGKYLVAHEEVEKNEK</sequence>
<keyword evidence="6" id="KW-0686">Riboflavin biosynthesis</keyword>
<evidence type="ECO:0000313" key="13">
    <source>
        <dbReference type="Proteomes" id="UP000563523"/>
    </source>
</evidence>
<evidence type="ECO:0000256" key="5">
    <source>
        <dbReference type="ARBA" id="ARBA00013950"/>
    </source>
</evidence>
<organism evidence="12 13">
    <name type="scientific">Bombilactobacillus apium</name>
    <dbReference type="NCBI Taxonomy" id="2675299"/>
    <lineage>
        <taxon>Bacteria</taxon>
        <taxon>Bacillati</taxon>
        <taxon>Bacillota</taxon>
        <taxon>Bacilli</taxon>
        <taxon>Lactobacillales</taxon>
        <taxon>Lactobacillaceae</taxon>
        <taxon>Bombilactobacillus</taxon>
    </lineage>
</organism>
<dbReference type="InterPro" id="IPR017938">
    <property type="entry name" value="Riboflavin_synthase-like_b-brl"/>
</dbReference>
<dbReference type="Gene3D" id="2.40.30.20">
    <property type="match status" value="2"/>
</dbReference>
<evidence type="ECO:0000256" key="6">
    <source>
        <dbReference type="ARBA" id="ARBA00022619"/>
    </source>
</evidence>
<dbReference type="NCBIfam" id="NF006767">
    <property type="entry name" value="PRK09289.1"/>
    <property type="match status" value="1"/>
</dbReference>
<dbReference type="FunFam" id="2.40.30.20:FF:000004">
    <property type="entry name" value="Riboflavin synthase, alpha subunit"/>
    <property type="match status" value="1"/>
</dbReference>
<keyword evidence="8" id="KW-0677">Repeat</keyword>
<dbReference type="InterPro" id="IPR001783">
    <property type="entry name" value="Lumazine-bd"/>
</dbReference>
<gene>
    <name evidence="12" type="ORF">HU830_02790</name>
</gene>
<proteinExistence type="predicted"/>
<feature type="domain" description="Lumazine-binding" evidence="11">
    <location>
        <begin position="1"/>
        <end position="97"/>
    </location>
</feature>
<accession>A0A850R264</accession>
<dbReference type="PANTHER" id="PTHR21098:SF0">
    <property type="entry name" value="RIBOFLAVIN SYNTHASE"/>
    <property type="match status" value="1"/>
</dbReference>
<dbReference type="GO" id="GO:0004746">
    <property type="term" value="F:riboflavin synthase activity"/>
    <property type="evidence" value="ECO:0007669"/>
    <property type="project" value="UniProtKB-UniRule"/>
</dbReference>
<comment type="function">
    <text evidence="2">Catalyzes the dismutation of two molecules of 6,7-dimethyl-8-ribityllumazine, resulting in the formation of riboflavin and 5-amino-6-(D-ribitylamino)uracil.</text>
</comment>
<evidence type="ECO:0000256" key="9">
    <source>
        <dbReference type="NCBIfam" id="TIGR00187"/>
    </source>
</evidence>
<evidence type="ECO:0000259" key="11">
    <source>
        <dbReference type="PROSITE" id="PS51177"/>
    </source>
</evidence>
<dbReference type="NCBIfam" id="TIGR00187">
    <property type="entry name" value="ribE"/>
    <property type="match status" value="1"/>
</dbReference>
<name>A0A850R264_9LACO</name>
<dbReference type="PROSITE" id="PS51177">
    <property type="entry name" value="LUMAZINE_BIND"/>
    <property type="match status" value="2"/>
</dbReference>
<evidence type="ECO:0000256" key="8">
    <source>
        <dbReference type="ARBA" id="ARBA00022737"/>
    </source>
</evidence>
<evidence type="ECO:0000256" key="2">
    <source>
        <dbReference type="ARBA" id="ARBA00002803"/>
    </source>
</evidence>
<evidence type="ECO:0000256" key="7">
    <source>
        <dbReference type="ARBA" id="ARBA00022679"/>
    </source>
</evidence>
<keyword evidence="13" id="KW-1185">Reference proteome</keyword>
<dbReference type="CDD" id="cd00402">
    <property type="entry name" value="Riboflavin_synthase_like"/>
    <property type="match status" value="1"/>
</dbReference>
<dbReference type="Proteomes" id="UP000563523">
    <property type="component" value="Unassembled WGS sequence"/>
</dbReference>
<evidence type="ECO:0000256" key="4">
    <source>
        <dbReference type="ARBA" id="ARBA00012827"/>
    </source>
</evidence>
<dbReference type="EC" id="2.5.1.9" evidence="4 9"/>
<evidence type="ECO:0000256" key="1">
    <source>
        <dbReference type="ARBA" id="ARBA00000968"/>
    </source>
</evidence>
<dbReference type="InterPro" id="IPR023366">
    <property type="entry name" value="ATP_synth_asu-like_sf"/>
</dbReference>
<evidence type="ECO:0000313" key="12">
    <source>
        <dbReference type="EMBL" id="NVY96111.1"/>
    </source>
</evidence>
<dbReference type="GO" id="GO:0009231">
    <property type="term" value="P:riboflavin biosynthetic process"/>
    <property type="evidence" value="ECO:0007669"/>
    <property type="project" value="UniProtKB-KW"/>
</dbReference>